<proteinExistence type="predicted"/>
<reference evidence="1" key="1">
    <citation type="submission" date="2019-07" db="EMBL/GenBank/DDBJ databases">
        <authorList>
            <person name="Dittberner H."/>
        </authorList>
    </citation>
    <scope>NUCLEOTIDE SEQUENCE [LARGE SCALE GENOMIC DNA]</scope>
</reference>
<comment type="caution">
    <text evidence="1">The sequence shown here is derived from an EMBL/GenBank/DDBJ whole genome shotgun (WGS) entry which is preliminary data.</text>
</comment>
<name>A0A565BSC5_9BRAS</name>
<protein>
    <submittedName>
        <fullName evidence="1">Uncharacterized protein</fullName>
    </submittedName>
</protein>
<gene>
    <name evidence="1" type="ORF">ANE_LOCUS14704</name>
</gene>
<organism evidence="1 2">
    <name type="scientific">Arabis nemorensis</name>
    <dbReference type="NCBI Taxonomy" id="586526"/>
    <lineage>
        <taxon>Eukaryota</taxon>
        <taxon>Viridiplantae</taxon>
        <taxon>Streptophyta</taxon>
        <taxon>Embryophyta</taxon>
        <taxon>Tracheophyta</taxon>
        <taxon>Spermatophyta</taxon>
        <taxon>Magnoliopsida</taxon>
        <taxon>eudicotyledons</taxon>
        <taxon>Gunneridae</taxon>
        <taxon>Pentapetalae</taxon>
        <taxon>rosids</taxon>
        <taxon>malvids</taxon>
        <taxon>Brassicales</taxon>
        <taxon>Brassicaceae</taxon>
        <taxon>Arabideae</taxon>
        <taxon>Arabis</taxon>
    </lineage>
</organism>
<sequence>MAFPAAGDLATLEHRIDEMTKFLGEGGGRRRFLTSVNYLRQFLSALDVEWTIVFHGKESLTSAIDTLRFKRVKGSRHLEFRHEKYFVRGQPELMEKLQLEAVGKIKKKAKAKKIQGEEAADRFQGLRI</sequence>
<dbReference type="Proteomes" id="UP000489600">
    <property type="component" value="Unassembled WGS sequence"/>
</dbReference>
<keyword evidence="2" id="KW-1185">Reference proteome</keyword>
<dbReference type="EMBL" id="CABITT030000005">
    <property type="protein sequence ID" value="VVB04260.1"/>
    <property type="molecule type" value="Genomic_DNA"/>
</dbReference>
<accession>A0A565BSC5</accession>
<dbReference type="AlphaFoldDB" id="A0A565BSC5"/>
<evidence type="ECO:0000313" key="2">
    <source>
        <dbReference type="Proteomes" id="UP000489600"/>
    </source>
</evidence>
<dbReference type="OrthoDB" id="1098309at2759"/>
<evidence type="ECO:0000313" key="1">
    <source>
        <dbReference type="EMBL" id="VVB04260.1"/>
    </source>
</evidence>